<feature type="signal peptide" evidence="4">
    <location>
        <begin position="1"/>
        <end position="17"/>
    </location>
</feature>
<reference evidence="7" key="1">
    <citation type="journal article" date="2021" name="Elife">
        <title>Highly contiguous assemblies of 101 drosophilid genomes.</title>
        <authorList>
            <person name="Kim B.Y."/>
            <person name="Wang J.R."/>
            <person name="Miller D.E."/>
            <person name="Barmina O."/>
            <person name="Delaney E."/>
            <person name="Thompson A."/>
            <person name="Comeault A.A."/>
            <person name="Peede D."/>
            <person name="D'Agostino E.R."/>
            <person name="Pelaez J."/>
            <person name="Aguilar J.M."/>
            <person name="Haji D."/>
            <person name="Matsunaga T."/>
            <person name="Armstrong E.E."/>
            <person name="Zych M."/>
            <person name="Ogawa Y."/>
            <person name="Stamenkovic-Radak M."/>
            <person name="Jelic M."/>
            <person name="Veselinovic M.S."/>
            <person name="Tanaskovic M."/>
            <person name="Eric P."/>
            <person name="Gao J.J."/>
            <person name="Katoh T.K."/>
            <person name="Toda M.J."/>
            <person name="Watabe H."/>
            <person name="Watada M."/>
            <person name="Davis J.S."/>
            <person name="Moyle L.C."/>
            <person name="Manoli G."/>
            <person name="Bertolini E."/>
            <person name="Kostal V."/>
            <person name="Hawley R.S."/>
            <person name="Takahashi A."/>
            <person name="Jones C.D."/>
            <person name="Price D.K."/>
            <person name="Whiteman N."/>
            <person name="Kopp A."/>
            <person name="Matute D.R."/>
            <person name="Petrov D.A."/>
        </authorList>
    </citation>
    <scope>NUCLEOTIDE SEQUENCE [LARGE SCALE GENOMIC DNA]</scope>
</reference>
<evidence type="ECO:0000313" key="8">
    <source>
        <dbReference type="RefSeq" id="XP_016981047.1"/>
    </source>
</evidence>
<organism evidence="8">
    <name type="scientific">Drosophila rhopaloa</name>
    <name type="common">Fruit fly</name>
    <dbReference type="NCBI Taxonomy" id="1041015"/>
    <lineage>
        <taxon>Eukaryota</taxon>
        <taxon>Metazoa</taxon>
        <taxon>Ecdysozoa</taxon>
        <taxon>Arthropoda</taxon>
        <taxon>Hexapoda</taxon>
        <taxon>Insecta</taxon>
        <taxon>Pterygota</taxon>
        <taxon>Neoptera</taxon>
        <taxon>Endopterygota</taxon>
        <taxon>Diptera</taxon>
        <taxon>Brachycera</taxon>
        <taxon>Muscomorpha</taxon>
        <taxon>Ephydroidea</taxon>
        <taxon>Drosophilidae</taxon>
        <taxon>Drosophila</taxon>
        <taxon>Sophophora</taxon>
    </lineage>
</organism>
<evidence type="ECO:0000313" key="7">
    <source>
        <dbReference type="Proteomes" id="UP001652680"/>
    </source>
</evidence>
<dbReference type="PROSITE" id="PS51137">
    <property type="entry name" value="VM"/>
    <property type="match status" value="1"/>
</dbReference>
<gene>
    <name evidence="8" type="primary">LOC108046009</name>
    <name evidence="6" type="synonym">108046009</name>
</gene>
<dbReference type="InterPro" id="IPR013135">
    <property type="entry name" value="Vitelline_membr_Cys-rich-dom"/>
</dbReference>
<proteinExistence type="predicted"/>
<accession>A0A6P4ESG2</accession>
<dbReference type="Proteomes" id="UP001652680">
    <property type="component" value="Unassembled WGS sequence"/>
</dbReference>
<dbReference type="PROSITE" id="PS51257">
    <property type="entry name" value="PROKAR_LIPOPROTEIN"/>
    <property type="match status" value="1"/>
</dbReference>
<protein>
    <submittedName>
        <fullName evidence="8">Vitelline membrane protein Vm32E-like</fullName>
    </submittedName>
</protein>
<dbReference type="AlphaFoldDB" id="A0A6P4ESG2"/>
<keyword evidence="3 4" id="KW-0732">Signal</keyword>
<evidence type="ECO:0000256" key="1">
    <source>
        <dbReference type="ARBA" id="ARBA00004613"/>
    </source>
</evidence>
<keyword evidence="2" id="KW-0964">Secreted</keyword>
<feature type="domain" description="VM" evidence="5">
    <location>
        <begin position="23"/>
        <end position="60"/>
    </location>
</feature>
<dbReference type="EnsemblMetazoa" id="XM_017125558.1">
    <property type="protein sequence ID" value="XP_016981047.1"/>
    <property type="gene ID" value="LOC108046009"/>
</dbReference>
<dbReference type="RefSeq" id="XP_016981047.1">
    <property type="nucleotide sequence ID" value="XM_017125558.1"/>
</dbReference>
<reference evidence="8" key="2">
    <citation type="submission" date="2025-04" db="UniProtKB">
        <authorList>
            <consortium name="RefSeq"/>
        </authorList>
    </citation>
    <scope>IDENTIFICATION</scope>
</reference>
<comment type="subcellular location">
    <subcellularLocation>
        <location evidence="1">Secreted</location>
    </subcellularLocation>
</comment>
<dbReference type="GO" id="GO:0005576">
    <property type="term" value="C:extracellular region"/>
    <property type="evidence" value="ECO:0007669"/>
    <property type="project" value="UniProtKB-SubCell"/>
</dbReference>
<dbReference type="GeneID" id="108046009"/>
<name>A0A6P4ESG2_DRORH</name>
<evidence type="ECO:0000313" key="6">
    <source>
        <dbReference type="EnsemblMetazoa" id="XP_016981047.1"/>
    </source>
</evidence>
<reference evidence="6" key="3">
    <citation type="submission" date="2025-05" db="UniProtKB">
        <authorList>
            <consortium name="EnsemblMetazoa"/>
        </authorList>
    </citation>
    <scope>IDENTIFICATION</scope>
</reference>
<feature type="chain" id="PRO_5027902519" evidence="4">
    <location>
        <begin position="18"/>
        <end position="103"/>
    </location>
</feature>
<evidence type="ECO:0000259" key="5">
    <source>
        <dbReference type="PROSITE" id="PS51137"/>
    </source>
</evidence>
<evidence type="ECO:0000256" key="4">
    <source>
        <dbReference type="SAM" id="SignalP"/>
    </source>
</evidence>
<keyword evidence="7" id="KW-1185">Reference proteome</keyword>
<evidence type="ECO:0000256" key="3">
    <source>
        <dbReference type="ARBA" id="ARBA00022729"/>
    </source>
</evidence>
<dbReference type="OrthoDB" id="8062718at2759"/>
<evidence type="ECO:0000256" key="2">
    <source>
        <dbReference type="ARBA" id="ARBA00022525"/>
    </source>
</evidence>
<dbReference type="Pfam" id="PF10542">
    <property type="entry name" value="Vitelline_membr"/>
    <property type="match status" value="1"/>
</dbReference>
<dbReference type="CTD" id="34558"/>
<sequence>MKIVALIVAAFVAFVGASCPNSGYPAPACPTNYLFSCQPNLAPIPCAQEPAAYGSSGAYTEHVPLYVGNPNKEQREQFQQRIGMAALMEELRGLGQGIHGQQF</sequence>